<name>A0A1W1ZJ77_9SPHI</name>
<dbReference type="RefSeq" id="WP_144008848.1">
    <property type="nucleotide sequence ID" value="NZ_FWXT01000001.1"/>
</dbReference>
<evidence type="ECO:0008006" key="4">
    <source>
        <dbReference type="Google" id="ProtNLM"/>
    </source>
</evidence>
<dbReference type="Proteomes" id="UP000192756">
    <property type="component" value="Unassembled WGS sequence"/>
</dbReference>
<feature type="chain" id="PRO_5012619287" description="Oxidoreductase" evidence="1">
    <location>
        <begin position="21"/>
        <end position="312"/>
    </location>
</feature>
<dbReference type="AlphaFoldDB" id="A0A1W1ZJ77"/>
<feature type="signal peptide" evidence="1">
    <location>
        <begin position="1"/>
        <end position="20"/>
    </location>
</feature>
<dbReference type="EMBL" id="FWXT01000001">
    <property type="protein sequence ID" value="SMC48446.1"/>
    <property type="molecule type" value="Genomic_DNA"/>
</dbReference>
<dbReference type="OrthoDB" id="7069376at2"/>
<sequence length="312" mass="35213">MRKVCCFISFCLLLAIGVNAQEPVLYRLSALEKSNIGFVSLSDNYPLSSHPDSLAIPDIKAKGPKSAKYFKLDQTYRKRFLSGTKTAETDQVFIYDYATNALAAFAVKDLNVVAVLNLYSDESDWPYAQEDYMIGFEIQTDRLKGFGDDFNTVLVAPGKKNPFGGQALKPVVWKKIKASEYPKKAIKKDVALQPGKYIAGSSYRFERDGLQYFIRDYLQNDHVFARRLVVLQSKTEKIIFEKVYSESEGVSLAPLNYVDNDKDTSINQWTGKLFKNGATVIFGFEYQSFGCPGITILGKPVKEIYINCDNRH</sequence>
<keyword evidence="3" id="KW-1185">Reference proteome</keyword>
<evidence type="ECO:0000313" key="3">
    <source>
        <dbReference type="Proteomes" id="UP000192756"/>
    </source>
</evidence>
<protein>
    <recommendedName>
        <fullName evidence="4">Oxidoreductase</fullName>
    </recommendedName>
</protein>
<evidence type="ECO:0000256" key="1">
    <source>
        <dbReference type="SAM" id="SignalP"/>
    </source>
</evidence>
<gene>
    <name evidence="2" type="ORF">SAMN04488524_0767</name>
</gene>
<evidence type="ECO:0000313" key="2">
    <source>
        <dbReference type="EMBL" id="SMC48446.1"/>
    </source>
</evidence>
<accession>A0A1W1ZJ77</accession>
<dbReference type="STRING" id="151894.SAMN04488524_0767"/>
<reference evidence="3" key="1">
    <citation type="submission" date="2017-04" db="EMBL/GenBank/DDBJ databases">
        <authorList>
            <person name="Varghese N."/>
            <person name="Submissions S."/>
        </authorList>
    </citation>
    <scope>NUCLEOTIDE SEQUENCE [LARGE SCALE GENOMIC DNA]</scope>
    <source>
        <strain evidence="3">DSM 12126</strain>
    </source>
</reference>
<proteinExistence type="predicted"/>
<organism evidence="2 3">
    <name type="scientific">Pedobacter africanus</name>
    <dbReference type="NCBI Taxonomy" id="151894"/>
    <lineage>
        <taxon>Bacteria</taxon>
        <taxon>Pseudomonadati</taxon>
        <taxon>Bacteroidota</taxon>
        <taxon>Sphingobacteriia</taxon>
        <taxon>Sphingobacteriales</taxon>
        <taxon>Sphingobacteriaceae</taxon>
        <taxon>Pedobacter</taxon>
    </lineage>
</organism>
<keyword evidence="1" id="KW-0732">Signal</keyword>